<dbReference type="Pfam" id="PF12802">
    <property type="entry name" value="MarR_2"/>
    <property type="match status" value="1"/>
</dbReference>
<dbReference type="InterPro" id="IPR036390">
    <property type="entry name" value="WH_DNA-bd_sf"/>
</dbReference>
<accession>A0A1N6IEL7</accession>
<dbReference type="OrthoDB" id="5007040at2"/>
<organism evidence="2 3">
    <name type="scientific">Agromyces cerinus subsp. cerinus</name>
    <dbReference type="NCBI Taxonomy" id="232089"/>
    <lineage>
        <taxon>Bacteria</taxon>
        <taxon>Bacillati</taxon>
        <taxon>Actinomycetota</taxon>
        <taxon>Actinomycetes</taxon>
        <taxon>Micrococcales</taxon>
        <taxon>Microbacteriaceae</taxon>
        <taxon>Agromyces</taxon>
    </lineage>
</organism>
<dbReference type="SUPFAM" id="SSF46785">
    <property type="entry name" value="Winged helix' DNA-binding domain"/>
    <property type="match status" value="1"/>
</dbReference>
<evidence type="ECO:0000259" key="1">
    <source>
        <dbReference type="Pfam" id="PF12802"/>
    </source>
</evidence>
<name>A0A1N6IEL7_9MICO</name>
<dbReference type="Gene3D" id="1.10.10.10">
    <property type="entry name" value="Winged helix-like DNA-binding domain superfamily/Winged helix DNA-binding domain"/>
    <property type="match status" value="1"/>
</dbReference>
<reference evidence="3" key="1">
    <citation type="submission" date="2016-11" db="EMBL/GenBank/DDBJ databases">
        <authorList>
            <person name="Varghese N."/>
            <person name="Submissions S."/>
        </authorList>
    </citation>
    <scope>NUCLEOTIDE SEQUENCE [LARGE SCALE GENOMIC DNA]</scope>
    <source>
        <strain evidence="3">DSM 8595</strain>
    </source>
</reference>
<dbReference type="Proteomes" id="UP000184699">
    <property type="component" value="Unassembled WGS sequence"/>
</dbReference>
<protein>
    <submittedName>
        <fullName evidence="2">DNA-binding transcriptional regulator, ArsR family</fullName>
    </submittedName>
</protein>
<evidence type="ECO:0000313" key="2">
    <source>
        <dbReference type="EMBL" id="SIO30431.1"/>
    </source>
</evidence>
<feature type="domain" description="HTH marR-type" evidence="1">
    <location>
        <begin position="47"/>
        <end position="99"/>
    </location>
</feature>
<dbReference type="GO" id="GO:0003677">
    <property type="term" value="F:DNA binding"/>
    <property type="evidence" value="ECO:0007669"/>
    <property type="project" value="UniProtKB-KW"/>
</dbReference>
<dbReference type="InterPro" id="IPR011991">
    <property type="entry name" value="ArsR-like_HTH"/>
</dbReference>
<sequence>MTDEPKDILTAAAALGQNGAMPSRLELADVPPRAAAAHKAISGHARMTVLRFLLDNPGSSRPGIVAGTGVSQGSASVALRELEELGYVTADVEAPRKGRSVRYSANRGVLTDDITAFVAWMLR</sequence>
<dbReference type="EMBL" id="FSRJ01000007">
    <property type="protein sequence ID" value="SIO30431.1"/>
    <property type="molecule type" value="Genomic_DNA"/>
</dbReference>
<evidence type="ECO:0000313" key="3">
    <source>
        <dbReference type="Proteomes" id="UP000184699"/>
    </source>
</evidence>
<dbReference type="GO" id="GO:0003700">
    <property type="term" value="F:DNA-binding transcription factor activity"/>
    <property type="evidence" value="ECO:0007669"/>
    <property type="project" value="InterPro"/>
</dbReference>
<keyword evidence="2" id="KW-0238">DNA-binding</keyword>
<dbReference type="RefSeq" id="WP_143231738.1">
    <property type="nucleotide sequence ID" value="NZ_FSRJ01000007.1"/>
</dbReference>
<dbReference type="InterPro" id="IPR036388">
    <property type="entry name" value="WH-like_DNA-bd_sf"/>
</dbReference>
<proteinExistence type="predicted"/>
<dbReference type="CDD" id="cd00090">
    <property type="entry name" value="HTH_ARSR"/>
    <property type="match status" value="1"/>
</dbReference>
<dbReference type="InterPro" id="IPR000835">
    <property type="entry name" value="HTH_MarR-typ"/>
</dbReference>
<dbReference type="AlphaFoldDB" id="A0A1N6IEL7"/>
<keyword evidence="3" id="KW-1185">Reference proteome</keyword>
<gene>
    <name evidence="2" type="ORF">SAMN05443544_3947</name>
</gene>